<protein>
    <recommendedName>
        <fullName evidence="3">Porin family protein</fullName>
    </recommendedName>
</protein>
<name>A0A413SVT8_9BACT</name>
<evidence type="ECO:0000313" key="1">
    <source>
        <dbReference type="EMBL" id="RHA73164.1"/>
    </source>
</evidence>
<dbReference type="EMBL" id="QSFT01000043">
    <property type="protein sequence ID" value="RHA73164.1"/>
    <property type="molecule type" value="Genomic_DNA"/>
</dbReference>
<reference evidence="1 2" key="1">
    <citation type="submission" date="2018-08" db="EMBL/GenBank/DDBJ databases">
        <title>A genome reference for cultivated species of the human gut microbiota.</title>
        <authorList>
            <person name="Zou Y."/>
            <person name="Xue W."/>
            <person name="Luo G."/>
        </authorList>
    </citation>
    <scope>NUCLEOTIDE SEQUENCE [LARGE SCALE GENOMIC DNA]</scope>
    <source>
        <strain evidence="1 2">AM42-38</strain>
    </source>
</reference>
<dbReference type="InterPro" id="IPR023614">
    <property type="entry name" value="Porin_dom_sf"/>
</dbReference>
<proteinExistence type="predicted"/>
<gene>
    <name evidence="1" type="ORF">DW921_13925</name>
</gene>
<evidence type="ECO:0008006" key="3">
    <source>
        <dbReference type="Google" id="ProtNLM"/>
    </source>
</evidence>
<dbReference type="Gene3D" id="2.40.160.10">
    <property type="entry name" value="Porin"/>
    <property type="match status" value="1"/>
</dbReference>
<dbReference type="SUPFAM" id="SSF56935">
    <property type="entry name" value="Porins"/>
    <property type="match status" value="1"/>
</dbReference>
<accession>A0A413SVT8</accession>
<dbReference type="Proteomes" id="UP000283855">
    <property type="component" value="Unassembled WGS sequence"/>
</dbReference>
<dbReference type="AlphaFoldDB" id="A0A413SVT8"/>
<dbReference type="InterPro" id="IPR010870">
    <property type="entry name" value="Porin_O/P"/>
</dbReference>
<comment type="caution">
    <text evidence="1">The sequence shown here is derived from an EMBL/GenBank/DDBJ whole genome shotgun (WGS) entry which is preliminary data.</text>
</comment>
<organism evidence="1 2">
    <name type="scientific">Phocaeicola coprophilus</name>
    <dbReference type="NCBI Taxonomy" id="387090"/>
    <lineage>
        <taxon>Bacteria</taxon>
        <taxon>Pseudomonadati</taxon>
        <taxon>Bacteroidota</taxon>
        <taxon>Bacteroidia</taxon>
        <taxon>Bacteroidales</taxon>
        <taxon>Bacteroidaceae</taxon>
        <taxon>Phocaeicola</taxon>
    </lineage>
</organism>
<sequence>MKKPSNLIRALSLLFLLPVVLTVQAEKKYSLGGRLFLDGGLFTASPACFNSGVGISDLRITGKADFGDGWYTKLDVGFASNKVRLKDAFLQKTKNGHMLRIGYMIGMFSLDQSVSTNDYLFMTGANVAEIFYPGRRIGASYTWSKSKFYASGSVFCGDGLNFHKNIKQGVNATLRFVYRPLDNAHTLLHIGTGGLYKRPDKNTETG</sequence>
<dbReference type="Pfam" id="PF07396">
    <property type="entry name" value="Porin_O_P"/>
    <property type="match status" value="1"/>
</dbReference>
<evidence type="ECO:0000313" key="2">
    <source>
        <dbReference type="Proteomes" id="UP000283855"/>
    </source>
</evidence>